<name>A0AAE3W7K6_9ACTN</name>
<reference evidence="2 3" key="1">
    <citation type="submission" date="2023-07" db="EMBL/GenBank/DDBJ databases">
        <title>Sequencing the genomes of 1000 actinobacteria strains.</title>
        <authorList>
            <person name="Klenk H.-P."/>
        </authorList>
    </citation>
    <scope>NUCLEOTIDE SEQUENCE [LARGE SCALE GENOMIC DNA]</scope>
    <source>
        <strain evidence="2 3">DSM 44709</strain>
    </source>
</reference>
<keyword evidence="1" id="KW-0732">Signal</keyword>
<keyword evidence="3" id="KW-1185">Reference proteome</keyword>
<comment type="caution">
    <text evidence="2">The sequence shown here is derived from an EMBL/GenBank/DDBJ whole genome shotgun (WGS) entry which is preliminary data.</text>
</comment>
<gene>
    <name evidence="2" type="ORF">J2S42_007957</name>
</gene>
<dbReference type="Proteomes" id="UP001240236">
    <property type="component" value="Unassembled WGS sequence"/>
</dbReference>
<evidence type="ECO:0000256" key="1">
    <source>
        <dbReference type="SAM" id="SignalP"/>
    </source>
</evidence>
<evidence type="ECO:0000313" key="3">
    <source>
        <dbReference type="Proteomes" id="UP001240236"/>
    </source>
</evidence>
<organism evidence="2 3">
    <name type="scientific">Catenuloplanes indicus</name>
    <dbReference type="NCBI Taxonomy" id="137267"/>
    <lineage>
        <taxon>Bacteria</taxon>
        <taxon>Bacillati</taxon>
        <taxon>Actinomycetota</taxon>
        <taxon>Actinomycetes</taxon>
        <taxon>Micromonosporales</taxon>
        <taxon>Micromonosporaceae</taxon>
        <taxon>Catenuloplanes</taxon>
    </lineage>
</organism>
<evidence type="ECO:0008006" key="4">
    <source>
        <dbReference type="Google" id="ProtNLM"/>
    </source>
</evidence>
<dbReference type="AlphaFoldDB" id="A0AAE3W7K6"/>
<dbReference type="EMBL" id="JAUSUZ010000001">
    <property type="protein sequence ID" value="MDQ0371288.1"/>
    <property type="molecule type" value="Genomic_DNA"/>
</dbReference>
<proteinExistence type="predicted"/>
<dbReference type="PROSITE" id="PS51257">
    <property type="entry name" value="PROKAR_LIPOPROTEIN"/>
    <property type="match status" value="1"/>
</dbReference>
<evidence type="ECO:0000313" key="2">
    <source>
        <dbReference type="EMBL" id="MDQ0371288.1"/>
    </source>
</evidence>
<accession>A0AAE3W7K6</accession>
<sequence>MRRFAAVLLSGLLLAGCAAPRVPGPAVDRVVAEFRRAAELLRDGSYRATFDMILPERPVRWTGVMRTLGGVDAIWSVDGTASDEGRIIDALSVVDAGGVRYLDSMTRTFRGYEWVALDGDDRNTYYWRSGAAVPLPEVDPFVWLDVTGARMTVAARTMDGGLRYRLAGWTPGPQLTAALRRAGLVTGSPHTAFDLTLTSDGLPARLDVRAPGVTAALVVTGTRVRERIKVPEDGQYVSLPGFAN</sequence>
<feature type="chain" id="PRO_5041958005" description="Lipoprotein" evidence="1">
    <location>
        <begin position="21"/>
        <end position="244"/>
    </location>
</feature>
<feature type="signal peptide" evidence="1">
    <location>
        <begin position="1"/>
        <end position="20"/>
    </location>
</feature>
<protein>
    <recommendedName>
        <fullName evidence="4">Lipoprotein</fullName>
    </recommendedName>
</protein>
<dbReference type="RefSeq" id="WP_307247940.1">
    <property type="nucleotide sequence ID" value="NZ_JAUSUZ010000001.1"/>
</dbReference>